<dbReference type="AlphaFoldDB" id="A0A7W6H8C2"/>
<dbReference type="EMBL" id="JACIEK010000021">
    <property type="protein sequence ID" value="MBB4000494.1"/>
    <property type="molecule type" value="Genomic_DNA"/>
</dbReference>
<accession>A0A7W6H8C2</accession>
<evidence type="ECO:0000313" key="1">
    <source>
        <dbReference type="EMBL" id="MBB4000494.1"/>
    </source>
</evidence>
<comment type="caution">
    <text evidence="1">The sequence shown here is derived from an EMBL/GenBank/DDBJ whole genome shotgun (WGS) entry which is preliminary data.</text>
</comment>
<sequence length="58" mass="6440">MSDLAKALSDRALQASVQRALDGRPRYQIDHSIPNALQEKLDALDRAVAARAVLWPRT</sequence>
<keyword evidence="2" id="KW-1185">Reference proteome</keyword>
<reference evidence="1 2" key="1">
    <citation type="submission" date="2020-08" db="EMBL/GenBank/DDBJ databases">
        <title>Genomic Encyclopedia of Type Strains, Phase IV (KMG-IV): sequencing the most valuable type-strain genomes for metagenomic binning, comparative biology and taxonomic classification.</title>
        <authorList>
            <person name="Goeker M."/>
        </authorList>
    </citation>
    <scope>NUCLEOTIDE SEQUENCE [LARGE SCALE GENOMIC DNA]</scope>
    <source>
        <strain evidence="1 2">DSM 102238</strain>
    </source>
</reference>
<dbReference type="Proteomes" id="UP000542776">
    <property type="component" value="Unassembled WGS sequence"/>
</dbReference>
<gene>
    <name evidence="1" type="ORF">GGR04_004372</name>
</gene>
<protein>
    <submittedName>
        <fullName evidence="1">Uncharacterized protein</fullName>
    </submittedName>
</protein>
<evidence type="ECO:0000313" key="2">
    <source>
        <dbReference type="Proteomes" id="UP000542776"/>
    </source>
</evidence>
<organism evidence="1 2">
    <name type="scientific">Aureimonas pseudogalii</name>
    <dbReference type="NCBI Taxonomy" id="1744844"/>
    <lineage>
        <taxon>Bacteria</taxon>
        <taxon>Pseudomonadati</taxon>
        <taxon>Pseudomonadota</taxon>
        <taxon>Alphaproteobacteria</taxon>
        <taxon>Hyphomicrobiales</taxon>
        <taxon>Aurantimonadaceae</taxon>
        <taxon>Aureimonas</taxon>
    </lineage>
</organism>
<proteinExistence type="predicted"/>
<dbReference type="RefSeq" id="WP_183202347.1">
    <property type="nucleotide sequence ID" value="NZ_JACIEK010000021.1"/>
</dbReference>
<name>A0A7W6H8C2_9HYPH</name>